<protein>
    <submittedName>
        <fullName evidence="4">Cryparin</fullName>
    </submittedName>
</protein>
<dbReference type="OrthoDB" id="4500971at2759"/>
<dbReference type="GO" id="GO:0005576">
    <property type="term" value="C:extracellular region"/>
    <property type="evidence" value="ECO:0007669"/>
    <property type="project" value="InterPro"/>
</dbReference>
<feature type="signal peptide" evidence="3">
    <location>
        <begin position="1"/>
        <end position="18"/>
    </location>
</feature>
<dbReference type="CDD" id="cd23508">
    <property type="entry name" value="hydrophobin_II"/>
    <property type="match status" value="1"/>
</dbReference>
<evidence type="ECO:0000256" key="1">
    <source>
        <dbReference type="ARBA" id="ARBA00009576"/>
    </source>
</evidence>
<dbReference type="EMBL" id="QGMK01001303">
    <property type="protein sequence ID" value="TVY71223.1"/>
    <property type="molecule type" value="Genomic_DNA"/>
</dbReference>
<accession>A0A8T9BY09</accession>
<dbReference type="Gene3D" id="3.20.120.10">
    <property type="entry name" value="Hydrophobin"/>
    <property type="match status" value="1"/>
</dbReference>
<evidence type="ECO:0000313" key="5">
    <source>
        <dbReference type="Proteomes" id="UP000469558"/>
    </source>
</evidence>
<dbReference type="PANTHER" id="PTHR42341">
    <property type="entry name" value="HYDROPHOBIN"/>
    <property type="match status" value="1"/>
</dbReference>
<comment type="caution">
    <text evidence="4">The sequence shown here is derived from an EMBL/GenBank/DDBJ whole genome shotgun (WGS) entry which is preliminary data.</text>
</comment>
<evidence type="ECO:0000256" key="3">
    <source>
        <dbReference type="SAM" id="SignalP"/>
    </source>
</evidence>
<dbReference type="Proteomes" id="UP000469558">
    <property type="component" value="Unassembled WGS sequence"/>
</dbReference>
<name>A0A8T9BY09_9HELO</name>
<evidence type="ECO:0000256" key="2">
    <source>
        <dbReference type="ARBA" id="ARBA00023157"/>
    </source>
</evidence>
<sequence>MQTSFITMSVGLVAIAAAMPAMLAPRQTVFTCSAGSAECCSVDVLGLADLDCAPPPTIPTNATDFSNICAAIGQIDMCCDIPILGQGLICAAPTSD</sequence>
<comment type="similarity">
    <text evidence="1">Belongs to the cerato-ulmin hydrophobin family.</text>
</comment>
<gene>
    <name evidence="4" type="primary">CRP_1</name>
    <name evidence="4" type="ORF">LSUE1_G007701</name>
</gene>
<keyword evidence="5" id="KW-1185">Reference proteome</keyword>
<dbReference type="SUPFAM" id="SSF101751">
    <property type="entry name" value="Hydrophobin II, HfbII"/>
    <property type="match status" value="1"/>
</dbReference>
<proteinExistence type="inferred from homology"/>
<dbReference type="PANTHER" id="PTHR42341:SF1">
    <property type="entry name" value="HYDROPHOBIN"/>
    <property type="match status" value="1"/>
</dbReference>
<keyword evidence="2" id="KW-1015">Disulfide bond</keyword>
<keyword evidence="3" id="KW-0732">Signal</keyword>
<dbReference type="AlphaFoldDB" id="A0A8T9BY09"/>
<reference evidence="4 5" key="1">
    <citation type="submission" date="2018-05" db="EMBL/GenBank/DDBJ databases">
        <title>Genome sequencing and assembly of the regulated plant pathogen Lachnellula willkommii and related sister species for the development of diagnostic species identification markers.</title>
        <authorList>
            <person name="Giroux E."/>
            <person name="Bilodeau G."/>
        </authorList>
    </citation>
    <scope>NUCLEOTIDE SEQUENCE [LARGE SCALE GENOMIC DNA]</scope>
    <source>
        <strain evidence="4 5">CBS 268.59</strain>
    </source>
</reference>
<evidence type="ECO:0000313" key="4">
    <source>
        <dbReference type="EMBL" id="TVY71223.1"/>
    </source>
</evidence>
<organism evidence="4 5">
    <name type="scientific">Lachnellula suecica</name>
    <dbReference type="NCBI Taxonomy" id="602035"/>
    <lineage>
        <taxon>Eukaryota</taxon>
        <taxon>Fungi</taxon>
        <taxon>Dikarya</taxon>
        <taxon>Ascomycota</taxon>
        <taxon>Pezizomycotina</taxon>
        <taxon>Leotiomycetes</taxon>
        <taxon>Helotiales</taxon>
        <taxon>Lachnaceae</taxon>
        <taxon>Lachnellula</taxon>
    </lineage>
</organism>
<feature type="chain" id="PRO_5035847409" evidence="3">
    <location>
        <begin position="19"/>
        <end position="96"/>
    </location>
</feature>
<dbReference type="InterPro" id="IPR036686">
    <property type="entry name" value="Class_II_Hydrophobin_sf"/>
</dbReference>
<dbReference type="Pfam" id="PF06766">
    <property type="entry name" value="Hydrophobin_2"/>
    <property type="match status" value="1"/>
</dbReference>
<dbReference type="InterPro" id="IPR010636">
    <property type="entry name" value="Class_II_hydrophobin"/>
</dbReference>